<sequence length="266" mass="28279">MSLRERYAEAWARRRGLGPGWLVNLEPTYNLDLGAVGVVSGLDFQPETTLALRGVPALQEDPTQQRADTPWQFQSNDEIALSVESSGKLSGLGGAIGAAGWDVTVSFGRQAGASLYGKAMWWRGYADVGVVRAAVVAAARDGQLHKGESIVIAQQLTGAGVLFTAEGSNATLRARASADVSPTAVPEIASLAGKLSVVQSSAGAQLQAFADGAVLAGRILYLGYRGWFWWRQFEAYGAFDVDPDQVEETILRPVEGDGADEYFALV</sequence>
<organism evidence="1 2">
    <name type="scientific">Microlunatus capsulatus</name>
    <dbReference type="NCBI Taxonomy" id="99117"/>
    <lineage>
        <taxon>Bacteria</taxon>
        <taxon>Bacillati</taxon>
        <taxon>Actinomycetota</taxon>
        <taxon>Actinomycetes</taxon>
        <taxon>Propionibacteriales</taxon>
        <taxon>Propionibacteriaceae</taxon>
        <taxon>Microlunatus</taxon>
    </lineage>
</organism>
<dbReference type="EMBL" id="JAGIOB010000001">
    <property type="protein sequence ID" value="MBP2417544.1"/>
    <property type="molecule type" value="Genomic_DNA"/>
</dbReference>
<keyword evidence="2" id="KW-1185">Reference proteome</keyword>
<evidence type="ECO:0000313" key="1">
    <source>
        <dbReference type="EMBL" id="MBP2417544.1"/>
    </source>
</evidence>
<dbReference type="Proteomes" id="UP000758168">
    <property type="component" value="Unassembled WGS sequence"/>
</dbReference>
<comment type="caution">
    <text evidence="1">The sequence shown here is derived from an EMBL/GenBank/DDBJ whole genome shotgun (WGS) entry which is preliminary data.</text>
</comment>
<gene>
    <name evidence="1" type="ORF">JOF54_002466</name>
</gene>
<protein>
    <submittedName>
        <fullName evidence="1">Uncharacterized protein</fullName>
    </submittedName>
</protein>
<accession>A0ABS4Z975</accession>
<dbReference type="RefSeq" id="WP_210056205.1">
    <property type="nucleotide sequence ID" value="NZ_BAAAMH010000003.1"/>
</dbReference>
<proteinExistence type="predicted"/>
<evidence type="ECO:0000313" key="2">
    <source>
        <dbReference type="Proteomes" id="UP000758168"/>
    </source>
</evidence>
<reference evidence="1 2" key="1">
    <citation type="submission" date="2021-03" db="EMBL/GenBank/DDBJ databases">
        <title>Sequencing the genomes of 1000 actinobacteria strains.</title>
        <authorList>
            <person name="Klenk H.-P."/>
        </authorList>
    </citation>
    <scope>NUCLEOTIDE SEQUENCE [LARGE SCALE GENOMIC DNA]</scope>
    <source>
        <strain evidence="1 2">DSM 12936</strain>
    </source>
</reference>
<name>A0ABS4Z975_9ACTN</name>